<reference evidence="2 3" key="1">
    <citation type="submission" date="2018-07" db="EMBL/GenBank/DDBJ databases">
        <title>Arthrobacter sp. nov., isolated from raw cow's milk with high bacterial count.</title>
        <authorList>
            <person name="Hahne J."/>
            <person name="Isele D."/>
            <person name="Lipski A."/>
        </authorList>
    </citation>
    <scope>NUCLEOTIDE SEQUENCE [LARGE SCALE GENOMIC DNA]</scope>
    <source>
        <strain evidence="2 3">JZ R-183</strain>
    </source>
</reference>
<evidence type="ECO:0000313" key="2">
    <source>
        <dbReference type="EMBL" id="RKW70958.1"/>
    </source>
</evidence>
<dbReference type="EMBL" id="QQXL01000002">
    <property type="protein sequence ID" value="RKW70958.1"/>
    <property type="molecule type" value="Genomic_DNA"/>
</dbReference>
<evidence type="ECO:0000313" key="3">
    <source>
        <dbReference type="Proteomes" id="UP000273119"/>
    </source>
</evidence>
<name>A0A496PKF4_9MICC</name>
<feature type="region of interest" description="Disordered" evidence="1">
    <location>
        <begin position="40"/>
        <end position="64"/>
    </location>
</feature>
<sequence length="322" mass="33653">MKTGTRLTVYGLGLVVAFGGAFGISQAVIPSSVVSDWAKGTESNGHGNGHDPAAAPANAKPADTAADSLKGLSLGQGGYVISPVKAPAQAKQQGQLSFTIRDATGAPVTHFKTAHEKDLHLIVTRSDGSQFRHVHPVLDKESGTWTTPWEWDAAGSYRVFADFTPAAENAQGLTLTRTVQVAGEFTPVAPQPSRVAQVDGFTVTLDGDLAAGTSSKLKLNVARDGKPVTTLEPYLGAFGHLVALREGDLAYLHVHAEGEEPQPGQTSGPEIAFAAEAPTAGRYLLYLDFQVDGKVRTAEFVVDAAPTAENQAPDDAAHQGGH</sequence>
<keyword evidence="3" id="KW-1185">Reference proteome</keyword>
<feature type="compositionally biased region" description="Low complexity" evidence="1">
    <location>
        <begin position="50"/>
        <end position="64"/>
    </location>
</feature>
<proteinExistence type="predicted"/>
<evidence type="ECO:0000256" key="1">
    <source>
        <dbReference type="SAM" id="MobiDB-lite"/>
    </source>
</evidence>
<dbReference type="Proteomes" id="UP000273119">
    <property type="component" value="Unassembled WGS sequence"/>
</dbReference>
<accession>A0A496PKF4</accession>
<organism evidence="2 3">
    <name type="scientific">Galactobacter caseinivorans</name>
    <dbReference type="NCBI Taxonomy" id="2676123"/>
    <lineage>
        <taxon>Bacteria</taxon>
        <taxon>Bacillati</taxon>
        <taxon>Actinomycetota</taxon>
        <taxon>Actinomycetes</taxon>
        <taxon>Micrococcales</taxon>
        <taxon>Micrococcaceae</taxon>
        <taxon>Galactobacter</taxon>
    </lineage>
</organism>
<gene>
    <name evidence="2" type="ORF">DWQ67_03890</name>
</gene>
<protein>
    <submittedName>
        <fullName evidence="2">Heavy-metal-associated domain-containing protein</fullName>
    </submittedName>
</protein>
<dbReference type="RefSeq" id="WP_121484294.1">
    <property type="nucleotide sequence ID" value="NZ_QQXL01000002.1"/>
</dbReference>
<comment type="caution">
    <text evidence="2">The sequence shown here is derived from an EMBL/GenBank/DDBJ whole genome shotgun (WGS) entry which is preliminary data.</text>
</comment>
<dbReference type="AlphaFoldDB" id="A0A496PKF4"/>